<dbReference type="OrthoDB" id="378331at2759"/>
<feature type="region of interest" description="Disordered" evidence="1">
    <location>
        <begin position="1567"/>
        <end position="1600"/>
    </location>
</feature>
<dbReference type="KEGG" id="pmal:PMUG01_08019300"/>
<feature type="compositionally biased region" description="Low complexity" evidence="1">
    <location>
        <begin position="1231"/>
        <end position="1240"/>
    </location>
</feature>
<feature type="region of interest" description="Disordered" evidence="1">
    <location>
        <begin position="1260"/>
        <end position="1291"/>
    </location>
</feature>
<proteinExistence type="predicted"/>
<dbReference type="VEuPathDB" id="PlasmoDB:PmUG01_08019300"/>
<feature type="region of interest" description="Disordered" evidence="1">
    <location>
        <begin position="582"/>
        <end position="634"/>
    </location>
</feature>
<dbReference type="GeneID" id="39868175"/>
<dbReference type="OMA" id="HISCCLL"/>
<organism evidence="2 3">
    <name type="scientific">Plasmodium malariae</name>
    <dbReference type="NCBI Taxonomy" id="5858"/>
    <lineage>
        <taxon>Eukaryota</taxon>
        <taxon>Sar</taxon>
        <taxon>Alveolata</taxon>
        <taxon>Apicomplexa</taxon>
        <taxon>Aconoidasida</taxon>
        <taxon>Haemosporida</taxon>
        <taxon>Plasmodiidae</taxon>
        <taxon>Plasmodium</taxon>
        <taxon>Plasmodium (Plasmodium)</taxon>
    </lineage>
</organism>
<dbReference type="EMBL" id="LT594629">
    <property type="protein sequence ID" value="SCN12068.1"/>
    <property type="molecule type" value="Genomic_DNA"/>
</dbReference>
<protein>
    <submittedName>
        <fullName evidence="2">Uncharacterized protein</fullName>
    </submittedName>
</protein>
<sequence length="1850" mass="216379">MNNYTTKMFYSKNKVDISNLANSQEKLNESYMYVKKLSAQKFPKIMYNSEVNKFPLHNMGKSSILTERNNRGMENSCYKNTYLLNNMLIRKKSINEHNDFKDKPVLFDGKAGNVIKLYEMSPVIQCKNANCSNENKKPLNRSCINEENCTLSKTEVNTQKKKILKSKTNTFISCRNNLKVKDALNQKKNYLMTDISEYNSENTQNDEKLFGKRYFTHNDQFMYDLKNNNSSCKYENVSKRSVPNFFFFLNKKNTMNNMNKDTKLNNDDTNIFVQNSDDEAQDRNQVIMDDDKSNKNNFHQARQISLIMCNGNDVDDLCVEDNRCNNVLRNWRKDKNNISSIGKTNFLVKENSNSKIINVKPLKDSSDGLYMYKNKYVSERRYNEKLMEQKNIFNAYESRLGDNTNIFLKRRNDKLNTFNCLSGSIRDLSEKNIVHSYRGNSSPFSNYVKTVNSKRICSNITDKSSARYIYPLSTVVRAELHETTQIPISKSVRGIIRNLSINEKMKNVTRSCSDANIVHRCIEGGGNYMNRCRMEKEENNQNGMEKCKDESNIIMEHHARERKDITKVCEGENPLVKGRYEGESYLVGDENEGKSKNDSVRTKETGNHSELNRNKPDNMDTKNKSTRNISPKSVNTSGSVCISETCSSERSYEKYGIKIKKNHTDSIINKGGSITTQSDDFIKSNQFLKRKEKKLLYREEINFIEGLSRNRIKELKKVLKKLNNAKGYKFNIDKFLLQENGYEKIIKQKEQYAVVENNTHYSKNEQVKVDADMGVYDGDVSHHTNADISTHTGDELKGETEKGLCSKEDINSRNGKDYYINEACKGNFQHGEVINLNGSKNEKTSLEFLYKIKRSLNVLDLSFNELIKLDKVKNIFWYLYIKHVLKCRGDNVTDFCEYLKNKIDEKMNKHYFIEYVNYKNFQTFSKSNFERFEYKMKILGILFYLLKSYPLDYDENKGCFYMLDPQKNKMLKSVKCNIMKNKLNHVKLIKEVNENFKNNFFFLDKIFIPKDAFFFVKDSQDIVLRDKSNKKMHIHQALVNDLKEDIKEKTVFDSLYASYPPFKSDYYRYIQKKRIQNKIRKLKEYILYYYDFNSVQDFFETLIIFDQEYHKIPKVSNTSDSSSHNITSSSLPKISRTNCIALFNLTKKVYGAYCKFCVEGHKDFLKDKQTNNDEIRKSVLNRDEQKGEILTIVEGLKQKEHNNKCITNIDRVRTNKNGENEKSSQFFQKRSNSTSISGSSSRDYQCLLKCKREEERKLREGKYSDENDNYEKDKANKINVPGNDELHNGINRNDKCKYNNSASDDTYDSSDKCEKSNVEEPYRNMSSNCFNKRCNKKENVIEETSSTYEEFFHMNDNEKKVKEVNFKTLKLFLENLGKIKGYPNFTSIDECFLGICFCDPDIPKHLFIQKRILPKNMNFNGFMNCMRYVPYVIPDFPLSTSYFMSTYNSTNSSSDSNSSSSISGEDIFNSRNAFLKVLKYRGKKNNMIELRNKIVLDIVKIFVLISWAFGVDTGQYNKLVDIPSDKVVDMVASSYYINYKYHLKKSREHIKCNDNILSSNSLSDYLSSSEEDTKSNEHKDISNGGKKEYNNGGKGQIKNEKMYKQSSTSYKGNTNVFSKSAQMIMPCDISRRHEERGNRTFSGNNHESNKINYSGMVNKNCLFEESLMRGKKKMSYKLVPKWHMSNDIFLSRLVSYDEIQISLHKIYPLFIIQTALIYMVHISCCLLSEEEWRYFFEKPFTLYNKLTPEDIALRYIKLKGYKFFKLSSIQKNKNIDIHHVFMNVPENMQCQEIYKLAINGESTSCGYLAEPFDIYHLMFISKVFWYIFLYSDNFLILRSSLFWNKGKYVT</sequence>
<evidence type="ECO:0000256" key="1">
    <source>
        <dbReference type="SAM" id="MobiDB-lite"/>
    </source>
</evidence>
<dbReference type="Proteomes" id="UP000219813">
    <property type="component" value="Chromosome 8"/>
</dbReference>
<dbReference type="RefSeq" id="XP_028861039.1">
    <property type="nucleotide sequence ID" value="XM_029004340.1"/>
</dbReference>
<keyword evidence="3" id="KW-1185">Reference proteome</keyword>
<evidence type="ECO:0000313" key="3">
    <source>
        <dbReference type="Proteomes" id="UP000219813"/>
    </source>
</evidence>
<feature type="compositionally biased region" description="Basic and acidic residues" evidence="1">
    <location>
        <begin position="591"/>
        <end position="623"/>
    </location>
</feature>
<evidence type="ECO:0000313" key="2">
    <source>
        <dbReference type="EMBL" id="SCN12068.1"/>
    </source>
</evidence>
<accession>A0A1D3PAW2</accession>
<feature type="compositionally biased region" description="Basic and acidic residues" evidence="1">
    <location>
        <begin position="1260"/>
        <end position="1276"/>
    </location>
</feature>
<reference evidence="2 3" key="1">
    <citation type="submission" date="2016-06" db="EMBL/GenBank/DDBJ databases">
        <authorList>
            <consortium name="Pathogen Informatics"/>
        </authorList>
    </citation>
    <scope>NUCLEOTIDE SEQUENCE [LARGE SCALE GENOMIC DNA]</scope>
</reference>
<name>A0A1D3PAW2_PLAMA</name>
<feature type="region of interest" description="Disordered" evidence="1">
    <location>
        <begin position="1216"/>
        <end position="1240"/>
    </location>
</feature>
<gene>
    <name evidence="2" type="primary">PmUG01_08019300</name>
    <name evidence="2" type="ORF">PMUG01_08019300</name>
</gene>
<feature type="compositionally biased region" description="Basic and acidic residues" evidence="1">
    <location>
        <begin position="1571"/>
        <end position="1589"/>
    </location>
</feature>